<dbReference type="Proteomes" id="UP000187203">
    <property type="component" value="Unassembled WGS sequence"/>
</dbReference>
<evidence type="ECO:0000313" key="1">
    <source>
        <dbReference type="EMBL" id="OMO67386.1"/>
    </source>
</evidence>
<sequence length="88" mass="10019">MRLEGQKVVRPRKILELWRADFGKIPPESEFGVLRRSFPLILSFIGAPTELRYGGSRRLGGGAVKVVAARVSVGRRSLKEEDKMRYLY</sequence>
<accession>A0A1R3HAW1</accession>
<protein>
    <submittedName>
        <fullName evidence="1">Uncharacterized protein</fullName>
    </submittedName>
</protein>
<keyword evidence="2" id="KW-1185">Reference proteome</keyword>
<reference evidence="2" key="1">
    <citation type="submission" date="2013-09" db="EMBL/GenBank/DDBJ databases">
        <title>Corchorus olitorius genome sequencing.</title>
        <authorList>
            <person name="Alam M."/>
            <person name="Haque M.S."/>
            <person name="Islam M.S."/>
            <person name="Emdad E.M."/>
            <person name="Islam M.M."/>
            <person name="Ahmed B."/>
            <person name="Halim A."/>
            <person name="Hossen Q.M.M."/>
            <person name="Hossain M.Z."/>
            <person name="Ahmed R."/>
            <person name="Khan M.M."/>
            <person name="Islam R."/>
            <person name="Rashid M.M."/>
            <person name="Khan S.A."/>
            <person name="Rahman M.S."/>
            <person name="Alam M."/>
            <person name="Yahiya A.S."/>
            <person name="Khan M.S."/>
            <person name="Azam M.S."/>
            <person name="Haque T."/>
            <person name="Lashkar M.Z.H."/>
            <person name="Akhand A.I."/>
            <person name="Morshed G."/>
            <person name="Roy S."/>
            <person name="Uddin K.S."/>
            <person name="Rabeya T."/>
            <person name="Hossain A.S."/>
            <person name="Chowdhury A."/>
            <person name="Snigdha A.R."/>
            <person name="Mortoza M.S."/>
            <person name="Matin S.A."/>
            <person name="Hoque S.M.E."/>
            <person name="Islam M.K."/>
            <person name="Roy D.K."/>
            <person name="Haider R."/>
            <person name="Moosa M.M."/>
            <person name="Elias S.M."/>
            <person name="Hasan A.M."/>
            <person name="Jahan S."/>
            <person name="Shafiuddin M."/>
            <person name="Mahmood N."/>
            <person name="Shommy N.S."/>
        </authorList>
    </citation>
    <scope>NUCLEOTIDE SEQUENCE [LARGE SCALE GENOMIC DNA]</scope>
    <source>
        <strain evidence="2">cv. O-4</strain>
    </source>
</reference>
<dbReference type="AlphaFoldDB" id="A0A1R3HAW1"/>
<dbReference type="EMBL" id="AWUE01020624">
    <property type="protein sequence ID" value="OMO67386.1"/>
    <property type="molecule type" value="Genomic_DNA"/>
</dbReference>
<organism evidence="1 2">
    <name type="scientific">Corchorus olitorius</name>
    <dbReference type="NCBI Taxonomy" id="93759"/>
    <lineage>
        <taxon>Eukaryota</taxon>
        <taxon>Viridiplantae</taxon>
        <taxon>Streptophyta</taxon>
        <taxon>Embryophyta</taxon>
        <taxon>Tracheophyta</taxon>
        <taxon>Spermatophyta</taxon>
        <taxon>Magnoliopsida</taxon>
        <taxon>eudicotyledons</taxon>
        <taxon>Gunneridae</taxon>
        <taxon>Pentapetalae</taxon>
        <taxon>rosids</taxon>
        <taxon>malvids</taxon>
        <taxon>Malvales</taxon>
        <taxon>Malvaceae</taxon>
        <taxon>Grewioideae</taxon>
        <taxon>Apeibeae</taxon>
        <taxon>Corchorus</taxon>
    </lineage>
</organism>
<comment type="caution">
    <text evidence="1">The sequence shown here is derived from an EMBL/GenBank/DDBJ whole genome shotgun (WGS) entry which is preliminary data.</text>
</comment>
<gene>
    <name evidence="1" type="ORF">COLO4_30173</name>
</gene>
<name>A0A1R3HAW1_9ROSI</name>
<proteinExistence type="predicted"/>
<evidence type="ECO:0000313" key="2">
    <source>
        <dbReference type="Proteomes" id="UP000187203"/>
    </source>
</evidence>